<dbReference type="Gene3D" id="3.30.70.960">
    <property type="entry name" value="SEA domain"/>
    <property type="match status" value="1"/>
</dbReference>
<evidence type="ECO:0000256" key="1">
    <source>
        <dbReference type="SAM" id="MobiDB-lite"/>
    </source>
</evidence>
<dbReference type="EMBL" id="JAINUG010000046">
    <property type="protein sequence ID" value="KAJ8405883.1"/>
    <property type="molecule type" value="Genomic_DNA"/>
</dbReference>
<name>A0AAD7WR30_9TELE</name>
<keyword evidence="2" id="KW-0812">Transmembrane</keyword>
<feature type="region of interest" description="Disordered" evidence="1">
    <location>
        <begin position="1"/>
        <end position="52"/>
    </location>
</feature>
<dbReference type="PROSITE" id="PS50024">
    <property type="entry name" value="SEA"/>
    <property type="match status" value="1"/>
</dbReference>
<dbReference type="InterPro" id="IPR000082">
    <property type="entry name" value="SEA_dom"/>
</dbReference>
<keyword evidence="2" id="KW-0472">Membrane</keyword>
<sequence length="286" mass="31543">MSTDIELSEITVGTTRNENSRNGREPAKDEITANDGNHAANGTNQPTEESRLLSGEQVILSNRISQPSGRGSASSDNSATQAGDTLPRGEAGPVNQYRCRTVLSELNEVVVWRLRLWMVIVLIFVVIAAVIVLSLVLYSVVYEDEDEKFDQGSFTVPQYYSGTIRLVNQNFTAALLSPTSPQSQVLSNHLREQLSKPFSSSPALGRYFSSAGTSAFSNGSVTASYWLKFLMPLEHGQLVHYTLSKEMVLNVLLQQLYDQEPHPWDPLYIDPAFVSLEVGNSTVEVQ</sequence>
<feature type="compositionally biased region" description="Basic and acidic residues" evidence="1">
    <location>
        <begin position="18"/>
        <end position="31"/>
    </location>
</feature>
<gene>
    <name evidence="4" type="ORF">AAFF_G00313200</name>
</gene>
<dbReference type="AlphaFoldDB" id="A0AAD7WR30"/>
<feature type="region of interest" description="Disordered" evidence="1">
    <location>
        <begin position="64"/>
        <end position="91"/>
    </location>
</feature>
<comment type="caution">
    <text evidence="4">The sequence shown here is derived from an EMBL/GenBank/DDBJ whole genome shotgun (WGS) entry which is preliminary data.</text>
</comment>
<dbReference type="InterPro" id="IPR036364">
    <property type="entry name" value="SEA_dom_sf"/>
</dbReference>
<feature type="compositionally biased region" description="Polar residues" evidence="1">
    <location>
        <begin position="64"/>
        <end position="83"/>
    </location>
</feature>
<accession>A0AAD7WR30</accession>
<dbReference type="Pfam" id="PF01390">
    <property type="entry name" value="SEA"/>
    <property type="match status" value="1"/>
</dbReference>
<dbReference type="Proteomes" id="UP001221898">
    <property type="component" value="Unassembled WGS sequence"/>
</dbReference>
<keyword evidence="2" id="KW-1133">Transmembrane helix</keyword>
<dbReference type="SUPFAM" id="SSF82671">
    <property type="entry name" value="SEA domain"/>
    <property type="match status" value="1"/>
</dbReference>
<evidence type="ECO:0000256" key="2">
    <source>
        <dbReference type="SAM" id="Phobius"/>
    </source>
</evidence>
<evidence type="ECO:0000313" key="5">
    <source>
        <dbReference type="Proteomes" id="UP001221898"/>
    </source>
</evidence>
<evidence type="ECO:0000259" key="3">
    <source>
        <dbReference type="PROSITE" id="PS50024"/>
    </source>
</evidence>
<proteinExistence type="predicted"/>
<protein>
    <recommendedName>
        <fullName evidence="3">SEA domain-containing protein</fullName>
    </recommendedName>
</protein>
<dbReference type="PANTHER" id="PTHR14636:SF1">
    <property type="entry name" value="TPA-INDUCED TRANSMEMBRANE PROTEIN"/>
    <property type="match status" value="1"/>
</dbReference>
<feature type="compositionally biased region" description="Polar residues" evidence="1">
    <location>
        <begin position="1"/>
        <end position="17"/>
    </location>
</feature>
<organism evidence="4 5">
    <name type="scientific">Aldrovandia affinis</name>
    <dbReference type="NCBI Taxonomy" id="143900"/>
    <lineage>
        <taxon>Eukaryota</taxon>
        <taxon>Metazoa</taxon>
        <taxon>Chordata</taxon>
        <taxon>Craniata</taxon>
        <taxon>Vertebrata</taxon>
        <taxon>Euteleostomi</taxon>
        <taxon>Actinopterygii</taxon>
        <taxon>Neopterygii</taxon>
        <taxon>Teleostei</taxon>
        <taxon>Notacanthiformes</taxon>
        <taxon>Halosauridae</taxon>
        <taxon>Aldrovandia</taxon>
    </lineage>
</organism>
<dbReference type="InterPro" id="IPR033223">
    <property type="entry name" value="TTMP"/>
</dbReference>
<evidence type="ECO:0000313" key="4">
    <source>
        <dbReference type="EMBL" id="KAJ8405883.1"/>
    </source>
</evidence>
<feature type="transmembrane region" description="Helical" evidence="2">
    <location>
        <begin position="116"/>
        <end position="141"/>
    </location>
</feature>
<reference evidence="4" key="1">
    <citation type="journal article" date="2023" name="Science">
        <title>Genome structures resolve the early diversification of teleost fishes.</title>
        <authorList>
            <person name="Parey E."/>
            <person name="Louis A."/>
            <person name="Montfort J."/>
            <person name="Bouchez O."/>
            <person name="Roques C."/>
            <person name="Iampietro C."/>
            <person name="Lluch J."/>
            <person name="Castinel A."/>
            <person name="Donnadieu C."/>
            <person name="Desvignes T."/>
            <person name="Floi Bucao C."/>
            <person name="Jouanno E."/>
            <person name="Wen M."/>
            <person name="Mejri S."/>
            <person name="Dirks R."/>
            <person name="Jansen H."/>
            <person name="Henkel C."/>
            <person name="Chen W.J."/>
            <person name="Zahm M."/>
            <person name="Cabau C."/>
            <person name="Klopp C."/>
            <person name="Thompson A.W."/>
            <person name="Robinson-Rechavi M."/>
            <person name="Braasch I."/>
            <person name="Lecointre G."/>
            <person name="Bobe J."/>
            <person name="Postlethwait J.H."/>
            <person name="Berthelot C."/>
            <person name="Roest Crollius H."/>
            <person name="Guiguen Y."/>
        </authorList>
    </citation>
    <scope>NUCLEOTIDE SEQUENCE</scope>
    <source>
        <strain evidence="4">NC1722</strain>
    </source>
</reference>
<keyword evidence="5" id="KW-1185">Reference proteome</keyword>
<feature type="domain" description="SEA" evidence="3">
    <location>
        <begin position="156"/>
        <end position="286"/>
    </location>
</feature>
<dbReference type="PANTHER" id="PTHR14636">
    <property type="entry name" value="TPA-INDUCED TRANSMEMBRANE PROTEIN"/>
    <property type="match status" value="1"/>
</dbReference>